<dbReference type="OrthoDB" id="9811253at2"/>
<evidence type="ECO:0000313" key="10">
    <source>
        <dbReference type="EMBL" id="QFU76834.1"/>
    </source>
</evidence>
<protein>
    <submittedName>
        <fullName evidence="10">Homogentisate 1,2-dioxygenase</fullName>
    </submittedName>
</protein>
<dbReference type="InterPro" id="IPR014710">
    <property type="entry name" value="RmlC-like_jellyroll"/>
</dbReference>
<keyword evidence="5" id="KW-0560">Oxidoreductase</keyword>
<feature type="binding site" evidence="8">
    <location>
        <position position="283"/>
    </location>
    <ligand>
        <name>Fe cation</name>
        <dbReference type="ChEBI" id="CHEBI:24875"/>
    </ligand>
</feature>
<keyword evidence="6 8" id="KW-0408">Iron</keyword>
<evidence type="ECO:0000259" key="9">
    <source>
        <dbReference type="Pfam" id="PF20510"/>
    </source>
</evidence>
<evidence type="ECO:0000256" key="2">
    <source>
        <dbReference type="ARBA" id="ARBA00007757"/>
    </source>
</evidence>
<dbReference type="GO" id="GO:0006570">
    <property type="term" value="P:tyrosine metabolic process"/>
    <property type="evidence" value="ECO:0007669"/>
    <property type="project" value="InterPro"/>
</dbReference>
<evidence type="ECO:0000256" key="6">
    <source>
        <dbReference type="ARBA" id="ARBA00023004"/>
    </source>
</evidence>
<dbReference type="Pfam" id="PF20510">
    <property type="entry name" value="HgmA_N"/>
    <property type="match status" value="1"/>
</dbReference>
<dbReference type="PANTHER" id="PTHR11056">
    <property type="entry name" value="HOMOGENTISATE 1,2-DIOXYGENASE"/>
    <property type="match status" value="1"/>
</dbReference>
<reference evidence="10 11" key="1">
    <citation type="submission" date="2019-02" db="EMBL/GenBank/DDBJ databases">
        <authorList>
            <person name="Li S.-H."/>
        </authorList>
    </citation>
    <scope>NUCLEOTIDE SEQUENCE [LARGE SCALE GENOMIC DNA]</scope>
    <source>
        <strain evidence="10 11">IMCC14385</strain>
    </source>
</reference>
<dbReference type="RefSeq" id="WP_153239976.1">
    <property type="nucleotide sequence ID" value="NZ_CP036422.1"/>
</dbReference>
<dbReference type="KEGG" id="halc:EY643_14910"/>
<dbReference type="GO" id="GO:0005737">
    <property type="term" value="C:cytoplasm"/>
    <property type="evidence" value="ECO:0007669"/>
    <property type="project" value="TreeGrafter"/>
</dbReference>
<dbReference type="Gene3D" id="2.60.120.10">
    <property type="entry name" value="Jelly Rolls"/>
    <property type="match status" value="1"/>
</dbReference>
<dbReference type="Proteomes" id="UP000326287">
    <property type="component" value="Chromosome"/>
</dbReference>
<accession>A0A5P9NNJ4</accession>
<keyword evidence="3 8" id="KW-0479">Metal-binding</keyword>
<evidence type="ECO:0000313" key="11">
    <source>
        <dbReference type="Proteomes" id="UP000326287"/>
    </source>
</evidence>
<evidence type="ECO:0000256" key="7">
    <source>
        <dbReference type="PIRSR" id="PIRSR605708-1"/>
    </source>
</evidence>
<name>A0A5P9NNJ4_9GAMM</name>
<keyword evidence="11" id="KW-1185">Reference proteome</keyword>
<evidence type="ECO:0000256" key="5">
    <source>
        <dbReference type="ARBA" id="ARBA00023002"/>
    </source>
</evidence>
<evidence type="ECO:0000256" key="1">
    <source>
        <dbReference type="ARBA" id="ARBA00001962"/>
    </source>
</evidence>
<organism evidence="10 11">
    <name type="scientific">Halioglobus maricola</name>
    <dbReference type="NCBI Taxonomy" id="2601894"/>
    <lineage>
        <taxon>Bacteria</taxon>
        <taxon>Pseudomonadati</taxon>
        <taxon>Pseudomonadota</taxon>
        <taxon>Gammaproteobacteria</taxon>
        <taxon>Cellvibrionales</taxon>
        <taxon>Halieaceae</taxon>
        <taxon>Halioglobus</taxon>
    </lineage>
</organism>
<dbReference type="GO" id="GO:0046872">
    <property type="term" value="F:metal ion binding"/>
    <property type="evidence" value="ECO:0007669"/>
    <property type="project" value="UniProtKB-KW"/>
</dbReference>
<evidence type="ECO:0000256" key="4">
    <source>
        <dbReference type="ARBA" id="ARBA00022964"/>
    </source>
</evidence>
<dbReference type="PANTHER" id="PTHR11056:SF0">
    <property type="entry name" value="HOMOGENTISATE 1,2-DIOXYGENASE"/>
    <property type="match status" value="1"/>
</dbReference>
<evidence type="ECO:0000256" key="8">
    <source>
        <dbReference type="PIRSR" id="PIRSR605708-2"/>
    </source>
</evidence>
<comment type="cofactor">
    <cofactor evidence="1 8">
        <name>Fe cation</name>
        <dbReference type="ChEBI" id="CHEBI:24875"/>
    </cofactor>
</comment>
<dbReference type="AlphaFoldDB" id="A0A5P9NNJ4"/>
<evidence type="ECO:0000256" key="3">
    <source>
        <dbReference type="ARBA" id="ARBA00022723"/>
    </source>
</evidence>
<sequence length="369" mass="41871">MKNSWIQKASGEYVRQARVGVREMNEEHISREGFFGPASMIYHRDAAVAPKRVEGALSLRMAKMEHFNQLDENSDSGLPTLMLHNTEVRISLSRRAAAMPFLLRNIDADTLIYVQSGSGTLATEFGPLEYTAGDYLYVPKSISYRQMPSSETVALVVESIAPISIAEHTMLGRHTPFDSGVLGVPEVQAYDWPEQDEWELKLKQGDELTSWFFDDLPFDLIGWKGDLFPFRLSEKDIRHVNSERMHIAPTSWCIFESSSFLCVAFRPMSGVGDVEAEELPSRHRNVDTEEVLMIRSLFAGIEAPEFWHMPQGVTHGPLGEHRDFFEAYRKQVEAEGGKLERTFDAVSIDPFRRVTPTPAYLAMVSRYQD</sequence>
<dbReference type="EMBL" id="CP036422">
    <property type="protein sequence ID" value="QFU76834.1"/>
    <property type="molecule type" value="Genomic_DNA"/>
</dbReference>
<feature type="binding site" evidence="8">
    <location>
        <position position="298"/>
    </location>
    <ligand>
        <name>homogentisate</name>
        <dbReference type="ChEBI" id="CHEBI:16169"/>
    </ligand>
</feature>
<proteinExistence type="inferred from homology"/>
<feature type="binding site" evidence="8">
    <location>
        <position position="289"/>
    </location>
    <ligand>
        <name>Fe cation</name>
        <dbReference type="ChEBI" id="CHEBI:24875"/>
    </ligand>
</feature>
<feature type="domain" description="Homogentisate 1,2-dioxygenase N-terminal" evidence="9">
    <location>
        <begin position="102"/>
        <end position="231"/>
    </location>
</feature>
<dbReference type="GO" id="GO:0006559">
    <property type="term" value="P:L-phenylalanine catabolic process"/>
    <property type="evidence" value="ECO:0007669"/>
    <property type="project" value="InterPro"/>
</dbReference>
<gene>
    <name evidence="10" type="ORF">EY643_14910</name>
</gene>
<dbReference type="InterPro" id="IPR011051">
    <property type="entry name" value="RmlC_Cupin_sf"/>
</dbReference>
<dbReference type="SUPFAM" id="SSF51182">
    <property type="entry name" value="RmlC-like cupins"/>
    <property type="match status" value="1"/>
</dbReference>
<dbReference type="InterPro" id="IPR005708">
    <property type="entry name" value="Homogentis_dOase"/>
</dbReference>
<dbReference type="GO" id="GO:0004411">
    <property type="term" value="F:homogentisate 1,2-dioxygenase activity"/>
    <property type="evidence" value="ECO:0007669"/>
    <property type="project" value="InterPro"/>
</dbReference>
<keyword evidence="4 10" id="KW-0223">Dioxygenase</keyword>
<comment type="similarity">
    <text evidence="2">Belongs to the homogentisate dioxygenase family.</text>
</comment>
<dbReference type="InterPro" id="IPR046452">
    <property type="entry name" value="HgmA_N"/>
</dbReference>
<feature type="active site" description="Proton acceptor" evidence="7">
    <location>
        <position position="246"/>
    </location>
</feature>